<evidence type="ECO:0000313" key="3">
    <source>
        <dbReference type="Proteomes" id="UP000032679"/>
    </source>
</evidence>
<sequence length="1064" mass="112366">MNEFGVECLVVARRALILVVSFVLLVAVLSGLLLWRLTLRPLDITPYVSRVLPVTVARGIGHHPAGRLTWQHLSLFWDHAGRGRASDLVLSATNLAISQSNGKIADSLADVSVRLGMHDLLRHRIAPSVVSAHGVRLALQRRRDGSVDLDLPDMRPGGAPPPISLLQLQRIALADGRITLRDAVSNTVIAIDAIQASGRRGTGDTWLGTMGMMVRARGESARVALSSHAGSGSSTEWSYESSAVTPAALAPFTAAAPDVARTLSEWHVPVALRASARTIPTSVHDHRALALLPGMAFAGMSAQIWLGDGSVGQMRGPDMHVRAGQVTAAIDMPRPAQARAATLRITQAVIALNDPTHPDVPDTVFSADAQINTDDLAKPLVIDGDAHASASTLDFATLGAVWPSSIMRGAQIWVTRNITAGTGQGLSAHAHIHADHGLSSLTATALDGGMTADGLRLAWLAPVPPVENLQASATFDGPNALVLKFGHGTQLTRAGPLMVPSGSMRINGLMVKDQDADISVDSSGSLARFVALLSERRLNLLSRHPFPFSDPQGEVQSTVALHLPLTARVRVSDITLHAQADFTRVHLGNVVLGRSVDDGRGHLEATTKALDVVAHDPLSGVPTDVTVHEDFTDGAPDRITRHIHAVSYLDPDNVVRAGIAPPGLFQGQLELTSDYRARPDGRADMDLDLDLTRADLSVPVWHKARGISADARAHLAIAGGQITAVDAIEAAGPELSVTGHSAVADGTIRAVVLDTFRISRSTGHATIGVPRSDHEPIAVSVTADTLDLAPLVHSRTPAHPAAPGRNKRGWIIDLAAHRLFYSQTGALGTVTAHLENDGVHLARGTIHVVDPTAVVVTIAPAARERHVAIDIADFGRLLSALGVTERVAGGHAVLAGDFHDPMARVTPHNPSGTPPFDGTLDIGEFAFLNPPGALTAASHLSVYDWSKSNAQHFEVTRMHLPLHLDRPILHIHDGRLGNDELGATVQGDADLSAQTLNLRGTIVPVFAINALPGRLPGVGRVFSPEKGGGLLATTFRVTGPMGQPAVHVQPLSMLLPGALRNLVE</sequence>
<comment type="caution">
    <text evidence="2">The sequence shown here is derived from an EMBL/GenBank/DDBJ whole genome shotgun (WGS) entry which is preliminary data.</text>
</comment>
<dbReference type="RefSeq" id="WP_048846574.1">
    <property type="nucleotide sequence ID" value="NZ_BALE01000004.1"/>
</dbReference>
<reference evidence="2 3" key="1">
    <citation type="submission" date="2012-10" db="EMBL/GenBank/DDBJ databases">
        <title>Genome sequencing of Tanticharoenia sakaeratensis NBRC 103193.</title>
        <authorList>
            <person name="Azuma Y."/>
            <person name="Hadano H."/>
            <person name="Hirakawa H."/>
            <person name="Matsushita K."/>
        </authorList>
    </citation>
    <scope>NUCLEOTIDE SEQUENCE [LARGE SCALE GENOMIC DNA]</scope>
    <source>
        <strain evidence="2 3">NBRC 103193</strain>
    </source>
</reference>
<dbReference type="OrthoDB" id="7161641at2"/>
<organism evidence="2 3">
    <name type="scientific">Tanticharoenia sakaeratensis NBRC 103193</name>
    <dbReference type="NCBI Taxonomy" id="1231623"/>
    <lineage>
        <taxon>Bacteria</taxon>
        <taxon>Pseudomonadati</taxon>
        <taxon>Pseudomonadota</taxon>
        <taxon>Alphaproteobacteria</taxon>
        <taxon>Acetobacterales</taxon>
        <taxon>Acetobacteraceae</taxon>
        <taxon>Tanticharoenia</taxon>
    </lineage>
</organism>
<keyword evidence="3" id="KW-1185">Reference proteome</keyword>
<proteinExistence type="predicted"/>
<protein>
    <submittedName>
        <fullName evidence="2">Uncharacterized protein</fullName>
    </submittedName>
</protein>
<dbReference type="AlphaFoldDB" id="A0A0D6MHS2"/>
<name>A0A0D6MHS2_9PROT</name>
<gene>
    <name evidence="2" type="ORF">Tasa_004_116</name>
</gene>
<keyword evidence="1" id="KW-1133">Transmembrane helix</keyword>
<dbReference type="Proteomes" id="UP000032679">
    <property type="component" value="Unassembled WGS sequence"/>
</dbReference>
<dbReference type="EMBL" id="BALE01000004">
    <property type="protein sequence ID" value="GAN53051.1"/>
    <property type="molecule type" value="Genomic_DNA"/>
</dbReference>
<keyword evidence="1" id="KW-0812">Transmembrane</keyword>
<feature type="transmembrane region" description="Helical" evidence="1">
    <location>
        <begin position="15"/>
        <end position="35"/>
    </location>
</feature>
<evidence type="ECO:0000313" key="2">
    <source>
        <dbReference type="EMBL" id="GAN53051.1"/>
    </source>
</evidence>
<accession>A0A0D6MHS2</accession>
<keyword evidence="1" id="KW-0472">Membrane</keyword>
<dbReference type="STRING" id="1231623.Tasa_004_116"/>
<evidence type="ECO:0000256" key="1">
    <source>
        <dbReference type="SAM" id="Phobius"/>
    </source>
</evidence>